<reference evidence="3" key="1">
    <citation type="journal article" date="2017" name="Nat. Commun.">
        <title>The asparagus genome sheds light on the origin and evolution of a young Y chromosome.</title>
        <authorList>
            <person name="Harkess A."/>
            <person name="Zhou J."/>
            <person name="Xu C."/>
            <person name="Bowers J.E."/>
            <person name="Van der Hulst R."/>
            <person name="Ayyampalayam S."/>
            <person name="Mercati F."/>
            <person name="Riccardi P."/>
            <person name="McKain M.R."/>
            <person name="Kakrana A."/>
            <person name="Tang H."/>
            <person name="Ray J."/>
            <person name="Groenendijk J."/>
            <person name="Arikit S."/>
            <person name="Mathioni S.M."/>
            <person name="Nakano M."/>
            <person name="Shan H."/>
            <person name="Telgmann-Rauber A."/>
            <person name="Kanno A."/>
            <person name="Yue Z."/>
            <person name="Chen H."/>
            <person name="Li W."/>
            <person name="Chen Y."/>
            <person name="Xu X."/>
            <person name="Zhang Y."/>
            <person name="Luo S."/>
            <person name="Chen H."/>
            <person name="Gao J."/>
            <person name="Mao Z."/>
            <person name="Pires J.C."/>
            <person name="Luo M."/>
            <person name="Kudrna D."/>
            <person name="Wing R.A."/>
            <person name="Meyers B.C."/>
            <person name="Yi K."/>
            <person name="Kong H."/>
            <person name="Lavrijsen P."/>
            <person name="Sunseri F."/>
            <person name="Falavigna A."/>
            <person name="Ye Y."/>
            <person name="Leebens-Mack J.H."/>
            <person name="Chen G."/>
        </authorList>
    </citation>
    <scope>NUCLEOTIDE SEQUENCE [LARGE SCALE GENOMIC DNA]</scope>
    <source>
        <strain evidence="3">cv. DH0086</strain>
    </source>
</reference>
<feature type="compositionally biased region" description="Low complexity" evidence="1">
    <location>
        <begin position="38"/>
        <end position="72"/>
    </location>
</feature>
<dbReference type="AlphaFoldDB" id="A0A1R3L704"/>
<proteinExistence type="predicted"/>
<evidence type="ECO:0000256" key="1">
    <source>
        <dbReference type="SAM" id="MobiDB-lite"/>
    </source>
</evidence>
<keyword evidence="3" id="KW-1185">Reference proteome</keyword>
<protein>
    <submittedName>
        <fullName evidence="2">Uncharacterized protein</fullName>
    </submittedName>
</protein>
<gene>
    <name evidence="2" type="ORF">A4U43_UnF3960</name>
</gene>
<feature type="region of interest" description="Disordered" evidence="1">
    <location>
        <begin position="1"/>
        <end position="72"/>
    </location>
</feature>
<sequence length="238" mass="25122">MPRTEIASAGGDERRPGVAGPGSPRPAPPSPPPPPSTPNRGTPRQHVAAAAPSPPAVAQASLRPLSRSARSQSSALRLRQLLRSPLSLPPFSLRLPSPPPATSPTLSCFPPLFAFDLRPAGPPTTTHKAPTRPTTSSSVLSSSTARVKMQTAPAAPRSRGPPFLAYPSRAVHLLCSSSRQVHDTSSASSRPPRATPRSLAPTRLRASLSLYLRATTMQVTRGLDNDLCEHQYGERAGR</sequence>
<evidence type="ECO:0000313" key="3">
    <source>
        <dbReference type="Proteomes" id="UP000243459"/>
    </source>
</evidence>
<dbReference type="Proteomes" id="UP000243459">
    <property type="component" value="Unassembled WGS sequence"/>
</dbReference>
<dbReference type="Gramene" id="ONK55392">
    <property type="protein sequence ID" value="ONK55392"/>
    <property type="gene ID" value="A4U43_UnF3960"/>
</dbReference>
<feature type="compositionally biased region" description="Low complexity" evidence="1">
    <location>
        <begin position="123"/>
        <end position="144"/>
    </location>
</feature>
<feature type="compositionally biased region" description="Pro residues" evidence="1">
    <location>
        <begin position="23"/>
        <end position="37"/>
    </location>
</feature>
<feature type="region of interest" description="Disordered" evidence="1">
    <location>
        <begin position="177"/>
        <end position="200"/>
    </location>
</feature>
<organism evidence="2 3">
    <name type="scientific">Asparagus officinalis</name>
    <name type="common">Garden asparagus</name>
    <dbReference type="NCBI Taxonomy" id="4686"/>
    <lineage>
        <taxon>Eukaryota</taxon>
        <taxon>Viridiplantae</taxon>
        <taxon>Streptophyta</taxon>
        <taxon>Embryophyta</taxon>
        <taxon>Tracheophyta</taxon>
        <taxon>Spermatophyta</taxon>
        <taxon>Magnoliopsida</taxon>
        <taxon>Liliopsida</taxon>
        <taxon>Asparagales</taxon>
        <taxon>Asparagaceae</taxon>
        <taxon>Asparagoideae</taxon>
        <taxon>Asparagus</taxon>
    </lineage>
</organism>
<evidence type="ECO:0000313" key="2">
    <source>
        <dbReference type="EMBL" id="ONK55392.1"/>
    </source>
</evidence>
<accession>A0A1R3L704</accession>
<feature type="compositionally biased region" description="Low complexity" evidence="1">
    <location>
        <begin position="184"/>
        <end position="200"/>
    </location>
</feature>
<feature type="region of interest" description="Disordered" evidence="1">
    <location>
        <begin position="119"/>
        <end position="145"/>
    </location>
</feature>
<dbReference type="EMBL" id="KV863501">
    <property type="protein sequence ID" value="ONK55392.1"/>
    <property type="molecule type" value="Genomic_DNA"/>
</dbReference>
<name>A0A1R3L704_ASPOF</name>